<dbReference type="AlphaFoldDB" id="A0A9J2Q2Q2"/>
<evidence type="ECO:0000313" key="2">
    <source>
        <dbReference type="Proteomes" id="UP000036681"/>
    </source>
</evidence>
<proteinExistence type="predicted"/>
<accession>A0A9J2Q2Q2</accession>
<reference evidence="3" key="1">
    <citation type="submission" date="2023-03" db="UniProtKB">
        <authorList>
            <consortium name="WormBaseParasite"/>
        </authorList>
    </citation>
    <scope>IDENTIFICATION</scope>
</reference>
<feature type="compositionally biased region" description="Polar residues" evidence="1">
    <location>
        <begin position="43"/>
        <end position="53"/>
    </location>
</feature>
<protein>
    <submittedName>
        <fullName evidence="3">Uncharacterized protein</fullName>
    </submittedName>
</protein>
<evidence type="ECO:0000256" key="1">
    <source>
        <dbReference type="SAM" id="MobiDB-lite"/>
    </source>
</evidence>
<feature type="region of interest" description="Disordered" evidence="1">
    <location>
        <begin position="32"/>
        <end position="53"/>
    </location>
</feature>
<organism evidence="2 3">
    <name type="scientific">Ascaris lumbricoides</name>
    <name type="common">Giant roundworm</name>
    <dbReference type="NCBI Taxonomy" id="6252"/>
    <lineage>
        <taxon>Eukaryota</taxon>
        <taxon>Metazoa</taxon>
        <taxon>Ecdysozoa</taxon>
        <taxon>Nematoda</taxon>
        <taxon>Chromadorea</taxon>
        <taxon>Rhabditida</taxon>
        <taxon>Spirurina</taxon>
        <taxon>Ascaridomorpha</taxon>
        <taxon>Ascaridoidea</taxon>
        <taxon>Ascarididae</taxon>
        <taxon>Ascaris</taxon>
    </lineage>
</organism>
<evidence type="ECO:0000313" key="3">
    <source>
        <dbReference type="WBParaSite" id="ALUE_0001585401-mRNA-1"/>
    </source>
</evidence>
<sequence length="53" mass="6013">MPNTLACISSRLDACLNGYKCPITSKIKQRMHKKNKLLRESPQKNGQSIKVKI</sequence>
<name>A0A9J2Q2Q2_ASCLU</name>
<dbReference type="Proteomes" id="UP000036681">
    <property type="component" value="Unplaced"/>
</dbReference>
<dbReference type="WBParaSite" id="ALUE_0001585401-mRNA-1">
    <property type="protein sequence ID" value="ALUE_0001585401-mRNA-1"/>
    <property type="gene ID" value="ALUE_0001585401"/>
</dbReference>
<keyword evidence="2" id="KW-1185">Reference proteome</keyword>